<comment type="caution">
    <text evidence="1">The sequence shown here is derived from an EMBL/GenBank/DDBJ whole genome shotgun (WGS) entry which is preliminary data.</text>
</comment>
<accession>A0AA38W107</accession>
<organism evidence="1 2">
    <name type="scientific">Centaurea solstitialis</name>
    <name type="common">yellow star-thistle</name>
    <dbReference type="NCBI Taxonomy" id="347529"/>
    <lineage>
        <taxon>Eukaryota</taxon>
        <taxon>Viridiplantae</taxon>
        <taxon>Streptophyta</taxon>
        <taxon>Embryophyta</taxon>
        <taxon>Tracheophyta</taxon>
        <taxon>Spermatophyta</taxon>
        <taxon>Magnoliopsida</taxon>
        <taxon>eudicotyledons</taxon>
        <taxon>Gunneridae</taxon>
        <taxon>Pentapetalae</taxon>
        <taxon>asterids</taxon>
        <taxon>campanulids</taxon>
        <taxon>Asterales</taxon>
        <taxon>Asteraceae</taxon>
        <taxon>Carduoideae</taxon>
        <taxon>Cardueae</taxon>
        <taxon>Centaureinae</taxon>
        <taxon>Centaurea</taxon>
    </lineage>
</organism>
<name>A0AA38W107_9ASTR</name>
<gene>
    <name evidence="1" type="ORF">OSB04_024784</name>
</gene>
<dbReference type="Proteomes" id="UP001172457">
    <property type="component" value="Chromosome 6"/>
</dbReference>
<evidence type="ECO:0000313" key="2">
    <source>
        <dbReference type="Proteomes" id="UP001172457"/>
    </source>
</evidence>
<proteinExistence type="predicted"/>
<dbReference type="AlphaFoldDB" id="A0AA38W107"/>
<keyword evidence="2" id="KW-1185">Reference proteome</keyword>
<reference evidence="1" key="1">
    <citation type="submission" date="2023-03" db="EMBL/GenBank/DDBJ databases">
        <title>Chromosome-scale reference genome and RAD-based genetic map of yellow starthistle (Centaurea solstitialis) reveal putative structural variation and QTLs associated with invader traits.</title>
        <authorList>
            <person name="Reatini B."/>
            <person name="Cang F.A."/>
            <person name="Jiang Q."/>
            <person name="Mckibben M.T.W."/>
            <person name="Barker M.S."/>
            <person name="Rieseberg L.H."/>
            <person name="Dlugosch K.M."/>
        </authorList>
    </citation>
    <scope>NUCLEOTIDE SEQUENCE</scope>
    <source>
        <strain evidence="1">CAN-66</strain>
        <tissue evidence="1">Leaf</tissue>
    </source>
</reference>
<dbReference type="EMBL" id="JARYMX010000006">
    <property type="protein sequence ID" value="KAJ9545077.1"/>
    <property type="molecule type" value="Genomic_DNA"/>
</dbReference>
<protein>
    <submittedName>
        <fullName evidence="1">Uncharacterized protein</fullName>
    </submittedName>
</protein>
<evidence type="ECO:0000313" key="1">
    <source>
        <dbReference type="EMBL" id="KAJ9545077.1"/>
    </source>
</evidence>
<sequence length="138" mass="15475">MGGVLTDVKVGAGAGASTTFLTSSQRGWFLLDHDFCNTPLKRKHEIAPGISFHWLSTQKSTKSCDISKFLNRNYQFPNWTLVSRFGTVDFPNRNSSIPESDNLFPELDIHPTSEHTMSKEIISIDSETQPPVLVVDEY</sequence>